<dbReference type="InterPro" id="IPR016054">
    <property type="entry name" value="LY6_UPA_recep-like"/>
</dbReference>
<feature type="domain" description="UPAR/Ly6" evidence="3">
    <location>
        <begin position="21"/>
        <end position="104"/>
    </location>
</feature>
<gene>
    <name evidence="4" type="ORF">NDU88_006320</name>
</gene>
<evidence type="ECO:0000256" key="2">
    <source>
        <dbReference type="SAM" id="SignalP"/>
    </source>
</evidence>
<organism evidence="4 5">
    <name type="scientific">Pleurodeles waltl</name>
    <name type="common">Iberian ribbed newt</name>
    <dbReference type="NCBI Taxonomy" id="8319"/>
    <lineage>
        <taxon>Eukaryota</taxon>
        <taxon>Metazoa</taxon>
        <taxon>Chordata</taxon>
        <taxon>Craniata</taxon>
        <taxon>Vertebrata</taxon>
        <taxon>Euteleostomi</taxon>
        <taxon>Amphibia</taxon>
        <taxon>Batrachia</taxon>
        <taxon>Caudata</taxon>
        <taxon>Salamandroidea</taxon>
        <taxon>Salamandridae</taxon>
        <taxon>Pleurodelinae</taxon>
        <taxon>Pleurodeles</taxon>
    </lineage>
</organism>
<dbReference type="Proteomes" id="UP001066276">
    <property type="component" value="Chromosome 6"/>
</dbReference>
<name>A0AAV7QJQ5_PLEWA</name>
<dbReference type="CDD" id="cd23553">
    <property type="entry name" value="TFP_LU_ECD_Ly6PGE"/>
    <property type="match status" value="1"/>
</dbReference>
<evidence type="ECO:0000256" key="1">
    <source>
        <dbReference type="ARBA" id="ARBA00022729"/>
    </source>
</evidence>
<dbReference type="InterPro" id="IPR045860">
    <property type="entry name" value="Snake_toxin-like_sf"/>
</dbReference>
<keyword evidence="1 2" id="KW-0732">Signal</keyword>
<evidence type="ECO:0000259" key="3">
    <source>
        <dbReference type="SMART" id="SM00134"/>
    </source>
</evidence>
<dbReference type="InterPro" id="IPR051110">
    <property type="entry name" value="Ly-6/neurotoxin-like_GPI-ap"/>
</dbReference>
<accession>A0AAV7QJQ5</accession>
<dbReference type="EMBL" id="JANPWB010000010">
    <property type="protein sequence ID" value="KAJ1139959.1"/>
    <property type="molecule type" value="Genomic_DNA"/>
</dbReference>
<dbReference type="SUPFAM" id="SSF57302">
    <property type="entry name" value="Snake toxin-like"/>
    <property type="match status" value="1"/>
</dbReference>
<dbReference type="Gene3D" id="2.10.60.10">
    <property type="entry name" value="CD59"/>
    <property type="match status" value="1"/>
</dbReference>
<feature type="chain" id="PRO_5043877146" description="UPAR/Ly6 domain-containing protein" evidence="2">
    <location>
        <begin position="21"/>
        <end position="122"/>
    </location>
</feature>
<dbReference type="PANTHER" id="PTHR16983">
    <property type="entry name" value="UPAR/LY6 DOMAIN-CONTAINING PROTEIN"/>
    <property type="match status" value="1"/>
</dbReference>
<sequence length="122" mass="12794">MVTIGCFLLFCALLGGPGEALQCFTCAGSSDEDCNRQGPQQCPSYSDACVTLRGQANGVMKSCSFKSFCDRAAEDGAKVPGVSVHCCFSNNCNAKSLSSSQRISACLGLFLVSVLLLVHLLI</sequence>
<dbReference type="SMART" id="SM00134">
    <property type="entry name" value="LU"/>
    <property type="match status" value="1"/>
</dbReference>
<reference evidence="4" key="1">
    <citation type="journal article" date="2022" name="bioRxiv">
        <title>Sequencing and chromosome-scale assembly of the giantPleurodeles waltlgenome.</title>
        <authorList>
            <person name="Brown T."/>
            <person name="Elewa A."/>
            <person name="Iarovenko S."/>
            <person name="Subramanian E."/>
            <person name="Araus A.J."/>
            <person name="Petzold A."/>
            <person name="Susuki M."/>
            <person name="Suzuki K.-i.T."/>
            <person name="Hayashi T."/>
            <person name="Toyoda A."/>
            <person name="Oliveira C."/>
            <person name="Osipova E."/>
            <person name="Leigh N.D."/>
            <person name="Simon A."/>
            <person name="Yun M.H."/>
        </authorList>
    </citation>
    <scope>NUCLEOTIDE SEQUENCE</scope>
    <source>
        <strain evidence="4">20211129_DDA</strain>
        <tissue evidence="4">Liver</tissue>
    </source>
</reference>
<feature type="signal peptide" evidence="2">
    <location>
        <begin position="1"/>
        <end position="20"/>
    </location>
</feature>
<evidence type="ECO:0000313" key="4">
    <source>
        <dbReference type="EMBL" id="KAJ1139959.1"/>
    </source>
</evidence>
<proteinExistence type="predicted"/>
<dbReference type="FunFam" id="2.10.60.10:FF:000037">
    <property type="entry name" value="Si:ch73-28h20.1"/>
    <property type="match status" value="1"/>
</dbReference>
<protein>
    <recommendedName>
        <fullName evidence="3">UPAR/Ly6 domain-containing protein</fullName>
    </recommendedName>
</protein>
<dbReference type="Pfam" id="PF00021">
    <property type="entry name" value="UPAR_LY6"/>
    <property type="match status" value="1"/>
</dbReference>
<evidence type="ECO:0000313" key="5">
    <source>
        <dbReference type="Proteomes" id="UP001066276"/>
    </source>
</evidence>
<keyword evidence="5" id="KW-1185">Reference proteome</keyword>
<dbReference type="PANTHER" id="PTHR16983:SF10">
    <property type="entry name" value="PROTEIN QUIVER"/>
    <property type="match status" value="1"/>
</dbReference>
<comment type="caution">
    <text evidence="4">The sequence shown here is derived from an EMBL/GenBank/DDBJ whole genome shotgun (WGS) entry which is preliminary data.</text>
</comment>
<dbReference type="AlphaFoldDB" id="A0AAV7QJQ5"/>